<proteinExistence type="predicted"/>
<reference evidence="1 2" key="1">
    <citation type="journal article" date="2017" name="Genome Biol. Evol.">
        <title>Phytophthora megakarya and P. palmivora, closely related causal agents of cacao black pod rot, underwent increases in genome sizes and gene numbers by different mechanisms.</title>
        <authorList>
            <person name="Ali S.S."/>
            <person name="Shao J."/>
            <person name="Lary D.J."/>
            <person name="Kronmiller B."/>
            <person name="Shen D."/>
            <person name="Strem M.D."/>
            <person name="Amoako-Attah I."/>
            <person name="Akrofi A.Y."/>
            <person name="Begoude B.A."/>
            <person name="Ten Hoopen G.M."/>
            <person name="Coulibaly K."/>
            <person name="Kebe B.I."/>
            <person name="Melnick R.L."/>
            <person name="Guiltinan M.J."/>
            <person name="Tyler B.M."/>
            <person name="Meinhardt L.W."/>
            <person name="Bailey B.A."/>
        </authorList>
    </citation>
    <scope>NUCLEOTIDE SEQUENCE [LARGE SCALE GENOMIC DNA]</scope>
    <source>
        <strain evidence="2">sbr112.9</strain>
    </source>
</reference>
<name>A0A2P4XVS2_9STRA</name>
<accession>A0A2P4XVS2</accession>
<dbReference type="GO" id="GO:0003677">
    <property type="term" value="F:DNA binding"/>
    <property type="evidence" value="ECO:0007669"/>
    <property type="project" value="InterPro"/>
</dbReference>
<comment type="caution">
    <text evidence="1">The sequence shown here is derived from an EMBL/GenBank/DDBJ whole genome shotgun (WGS) entry which is preliminary data.</text>
</comment>
<dbReference type="OrthoDB" id="2204095at2759"/>
<evidence type="ECO:0000313" key="1">
    <source>
        <dbReference type="EMBL" id="POM69650.1"/>
    </source>
</evidence>
<evidence type="ECO:0000313" key="2">
    <source>
        <dbReference type="Proteomes" id="UP000237271"/>
    </source>
</evidence>
<dbReference type="Gene3D" id="1.10.443.20">
    <property type="entry name" value="Centromere DNA-binding protein complex CBF3 subunit, domain 2"/>
    <property type="match status" value="1"/>
</dbReference>
<keyword evidence="2" id="KW-1185">Reference proteome</keyword>
<dbReference type="InterPro" id="IPR038279">
    <property type="entry name" value="Ndc10_dom2_sf"/>
</dbReference>
<protein>
    <submittedName>
        <fullName evidence="1">Uncharacterized protein</fullName>
    </submittedName>
</protein>
<sequence length="110" mass="12213">MYSKAKTYAARGSGSRMAELAGATDSQIRRLGRWNASSMEGCYLTALQREATRSLAGFPPNRRTFLGTSITVTSRKSPALPYYFEMYIPNTSCGPFLHSIRAPSTYFLLN</sequence>
<gene>
    <name evidence="1" type="ORF">PHPALM_14049</name>
</gene>
<dbReference type="Proteomes" id="UP000237271">
    <property type="component" value="Unassembled WGS sequence"/>
</dbReference>
<organism evidence="1 2">
    <name type="scientific">Phytophthora palmivora</name>
    <dbReference type="NCBI Taxonomy" id="4796"/>
    <lineage>
        <taxon>Eukaryota</taxon>
        <taxon>Sar</taxon>
        <taxon>Stramenopiles</taxon>
        <taxon>Oomycota</taxon>
        <taxon>Peronosporomycetes</taxon>
        <taxon>Peronosporales</taxon>
        <taxon>Peronosporaceae</taxon>
        <taxon>Phytophthora</taxon>
    </lineage>
</organism>
<dbReference type="EMBL" id="NCKW01007834">
    <property type="protein sequence ID" value="POM69650.1"/>
    <property type="molecule type" value="Genomic_DNA"/>
</dbReference>
<dbReference type="AlphaFoldDB" id="A0A2P4XVS2"/>